<dbReference type="AlphaFoldDB" id="A0A438I8K0"/>
<evidence type="ECO:0000313" key="3">
    <source>
        <dbReference type="Proteomes" id="UP000288805"/>
    </source>
</evidence>
<feature type="region of interest" description="Disordered" evidence="1">
    <location>
        <begin position="1"/>
        <end position="44"/>
    </location>
</feature>
<evidence type="ECO:0008006" key="4">
    <source>
        <dbReference type="Google" id="ProtNLM"/>
    </source>
</evidence>
<evidence type="ECO:0000256" key="1">
    <source>
        <dbReference type="SAM" id="MobiDB-lite"/>
    </source>
</evidence>
<sequence>MEHSTPLKLYRHAMGESERESERECDGEEGENSSAPRRRRKESSFAVESKAFEIVVDDRKGKPQVLIVEKKGGVSSWVQLGPGKLRVFLRRTGGFIRLGVSDLERKRFYIFILRGRGDKRGWMIMAEKLHQLVGAFGRKSNNQEVRAVGKAVVESSYATVAKRPTWGNTNSITVKVKREETLGNLQKLEHCVVASWKASTRGEEDLESLGKLWAKSGRSKTRRILRESFDGRTPGRAGHWNLGVDAGVGEECGGFIAVDEQMKTMGEIQWARILVKSRGEVKPSVLEIEVEEEVYALSLWWECRPVLRRKLNEEAGRKSVEVRGDVASRSEQRVEEEQVSVRLETLNSSDEEMGPILGPKETKRAGGLGLANGPLGLKLKGVAISKDGPKAGPSSRRWAKEVGCHAKGPVSSKDQASSKGPILPMGCQKQFDLEGKTRDGPISPAAQASSNDYQKKGYLLERSISRNGNSSETEPFVAWEGERVLGASHLNPFLFHRTLEGEFYDHSGDMDEEIRVDKTMWLTVYEGYNEKVSGCRELGVTKRSSDKVKGRMGPLAHMTYKL</sequence>
<comment type="caution">
    <text evidence="2">The sequence shown here is derived from an EMBL/GenBank/DDBJ whole genome shotgun (WGS) entry which is preliminary data.</text>
</comment>
<accession>A0A438I8K0</accession>
<dbReference type="Proteomes" id="UP000288805">
    <property type="component" value="Unassembled WGS sequence"/>
</dbReference>
<protein>
    <recommendedName>
        <fullName evidence="4">DUF4283 domain-containing protein</fullName>
    </recommendedName>
</protein>
<name>A0A438I8K0_VITVI</name>
<reference evidence="2 3" key="1">
    <citation type="journal article" date="2018" name="PLoS Genet.">
        <title>Population sequencing reveals clonal diversity and ancestral inbreeding in the grapevine cultivar Chardonnay.</title>
        <authorList>
            <person name="Roach M.J."/>
            <person name="Johnson D.L."/>
            <person name="Bohlmann J."/>
            <person name="van Vuuren H.J."/>
            <person name="Jones S.J."/>
            <person name="Pretorius I.S."/>
            <person name="Schmidt S.A."/>
            <person name="Borneman A.R."/>
        </authorList>
    </citation>
    <scope>NUCLEOTIDE SEQUENCE [LARGE SCALE GENOMIC DNA]</scope>
    <source>
        <strain evidence="3">cv. Chardonnay</strain>
        <tissue evidence="2">Leaf</tissue>
    </source>
</reference>
<proteinExistence type="predicted"/>
<dbReference type="EMBL" id="QGNW01000132">
    <property type="protein sequence ID" value="RVW93030.1"/>
    <property type="molecule type" value="Genomic_DNA"/>
</dbReference>
<evidence type="ECO:0000313" key="2">
    <source>
        <dbReference type="EMBL" id="RVW93030.1"/>
    </source>
</evidence>
<feature type="region of interest" description="Disordered" evidence="1">
    <location>
        <begin position="404"/>
        <end position="426"/>
    </location>
</feature>
<feature type="compositionally biased region" description="Basic and acidic residues" evidence="1">
    <location>
        <begin position="13"/>
        <end position="24"/>
    </location>
</feature>
<gene>
    <name evidence="2" type="ORF">CK203_032751</name>
</gene>
<organism evidence="2 3">
    <name type="scientific">Vitis vinifera</name>
    <name type="common">Grape</name>
    <dbReference type="NCBI Taxonomy" id="29760"/>
    <lineage>
        <taxon>Eukaryota</taxon>
        <taxon>Viridiplantae</taxon>
        <taxon>Streptophyta</taxon>
        <taxon>Embryophyta</taxon>
        <taxon>Tracheophyta</taxon>
        <taxon>Spermatophyta</taxon>
        <taxon>Magnoliopsida</taxon>
        <taxon>eudicotyledons</taxon>
        <taxon>Gunneridae</taxon>
        <taxon>Pentapetalae</taxon>
        <taxon>rosids</taxon>
        <taxon>Vitales</taxon>
        <taxon>Vitaceae</taxon>
        <taxon>Viteae</taxon>
        <taxon>Vitis</taxon>
    </lineage>
</organism>